<reference evidence="9" key="1">
    <citation type="submission" date="2022-01" db="EMBL/GenBank/DDBJ databases">
        <title>Genome sequence and assembly of Parabukholderia sp. RG36.</title>
        <authorList>
            <person name="Chhetri G."/>
        </authorList>
    </citation>
    <scope>NUCLEOTIDE SEQUENCE</scope>
    <source>
        <strain evidence="9">RG36</strain>
    </source>
</reference>
<feature type="transmembrane region" description="Helical" evidence="7">
    <location>
        <begin position="339"/>
        <end position="358"/>
    </location>
</feature>
<feature type="transmembrane region" description="Helical" evidence="7">
    <location>
        <begin position="98"/>
        <end position="117"/>
    </location>
</feature>
<feature type="transmembrane region" description="Helical" evidence="7">
    <location>
        <begin position="123"/>
        <end position="144"/>
    </location>
</feature>
<dbReference type="AlphaFoldDB" id="A0A9X1RUG2"/>
<dbReference type="Gene3D" id="1.20.1250.20">
    <property type="entry name" value="MFS general substrate transporter like domains"/>
    <property type="match status" value="1"/>
</dbReference>
<proteinExistence type="inferred from homology"/>
<evidence type="ECO:0000256" key="5">
    <source>
        <dbReference type="ARBA" id="ARBA00022989"/>
    </source>
</evidence>
<feature type="domain" description="Major facilitator superfamily (MFS) profile" evidence="8">
    <location>
        <begin position="32"/>
        <end position="456"/>
    </location>
</feature>
<dbReference type="InterPro" id="IPR005829">
    <property type="entry name" value="Sugar_transporter_CS"/>
</dbReference>
<feature type="transmembrane region" description="Helical" evidence="7">
    <location>
        <begin position="408"/>
        <end position="428"/>
    </location>
</feature>
<dbReference type="PROSITE" id="PS00216">
    <property type="entry name" value="SUGAR_TRANSPORT_1"/>
    <property type="match status" value="2"/>
</dbReference>
<sequence length="486" mass="52026">MRTVSASPSPQSRATAAARLERLPFSGYHKLIFLIIALAFFFDSVDLGTMTFVLGSIKKEFGLSSAQAGLVASSSFFGMTLGAAVAGLLADRFGRRPVFQWSMVLWGIASYLCSTAHDVNTLIVYRILLGFGMGMEFPIAQALLSEFVPSAQRGRMVALMDGFWPLGFITAGIVAYFVLPSLGWRSVFALLAIPAVFVLVVRRIVPESPRWLEHRGRFDDADRVVSDVESRVMRSTGLSSLPAPAQFAQPAQPTSSHGRGGALREIWSPAYRRRTTMVWLLWFFALLGFYGLTSWLGALLQQAGFAVTQSVFYTVLISLGGIPGFLCAAWLVERWGRKPTCIASLVGGGAMAFVYGQTALHGTSIALLIGTGLVMQFFLFAMWAALYTYTPELYGTGARATGSGFASAIGRIGSLIGPYVVGVVLPLFGQGGVFTLGALSFAVAALAVWVLGIETKDASLEALESSEAGLGGTPAAGDKAWEKQVD</sequence>
<organism evidence="9 10">
    <name type="scientific">Paraburkholderia tagetis</name>
    <dbReference type="NCBI Taxonomy" id="2913261"/>
    <lineage>
        <taxon>Bacteria</taxon>
        <taxon>Pseudomonadati</taxon>
        <taxon>Pseudomonadota</taxon>
        <taxon>Betaproteobacteria</taxon>
        <taxon>Burkholderiales</taxon>
        <taxon>Burkholderiaceae</taxon>
        <taxon>Paraburkholderia</taxon>
    </lineage>
</organism>
<comment type="subcellular location">
    <subcellularLocation>
        <location evidence="1">Membrane</location>
        <topology evidence="1">Multi-pass membrane protein</topology>
    </subcellularLocation>
</comment>
<dbReference type="CDD" id="cd17316">
    <property type="entry name" value="MFS_SV2_like"/>
    <property type="match status" value="1"/>
</dbReference>
<evidence type="ECO:0000256" key="1">
    <source>
        <dbReference type="ARBA" id="ARBA00004141"/>
    </source>
</evidence>
<comment type="similarity">
    <text evidence="2">Belongs to the major facilitator superfamily. Sugar transporter (TC 2.A.1.1) family.</text>
</comment>
<dbReference type="GO" id="GO:0016020">
    <property type="term" value="C:membrane"/>
    <property type="evidence" value="ECO:0007669"/>
    <property type="project" value="UniProtKB-SubCell"/>
</dbReference>
<keyword evidence="6 7" id="KW-0472">Membrane</keyword>
<evidence type="ECO:0000313" key="10">
    <source>
        <dbReference type="Proteomes" id="UP001139308"/>
    </source>
</evidence>
<evidence type="ECO:0000256" key="7">
    <source>
        <dbReference type="SAM" id="Phobius"/>
    </source>
</evidence>
<name>A0A9X1RUG2_9BURK</name>
<dbReference type="Pfam" id="PF07690">
    <property type="entry name" value="MFS_1"/>
    <property type="match status" value="1"/>
</dbReference>
<keyword evidence="10" id="KW-1185">Reference proteome</keyword>
<feature type="transmembrane region" description="Helical" evidence="7">
    <location>
        <begin position="434"/>
        <end position="453"/>
    </location>
</feature>
<feature type="transmembrane region" description="Helical" evidence="7">
    <location>
        <begin position="31"/>
        <end position="54"/>
    </location>
</feature>
<dbReference type="RefSeq" id="WP_238465008.1">
    <property type="nucleotide sequence ID" value="NZ_JAKLJA010000013.1"/>
</dbReference>
<feature type="transmembrane region" description="Helical" evidence="7">
    <location>
        <begin position="364"/>
        <end position="387"/>
    </location>
</feature>
<feature type="transmembrane region" description="Helical" evidence="7">
    <location>
        <begin position="278"/>
        <end position="298"/>
    </location>
</feature>
<evidence type="ECO:0000259" key="8">
    <source>
        <dbReference type="PROSITE" id="PS50850"/>
    </source>
</evidence>
<dbReference type="SUPFAM" id="SSF103473">
    <property type="entry name" value="MFS general substrate transporter"/>
    <property type="match status" value="1"/>
</dbReference>
<feature type="transmembrane region" description="Helical" evidence="7">
    <location>
        <begin position="66"/>
        <end position="89"/>
    </location>
</feature>
<protein>
    <submittedName>
        <fullName evidence="9">MFS transporter</fullName>
    </submittedName>
</protein>
<dbReference type="EMBL" id="JAKLJA010000013">
    <property type="protein sequence ID" value="MCG5075154.1"/>
    <property type="molecule type" value="Genomic_DNA"/>
</dbReference>
<dbReference type="PROSITE" id="PS50850">
    <property type="entry name" value="MFS"/>
    <property type="match status" value="1"/>
</dbReference>
<keyword evidence="3" id="KW-0813">Transport</keyword>
<dbReference type="PANTHER" id="PTHR23511">
    <property type="entry name" value="SYNAPTIC VESICLE GLYCOPROTEIN 2"/>
    <property type="match status" value="1"/>
</dbReference>
<comment type="caution">
    <text evidence="9">The sequence shown here is derived from an EMBL/GenBank/DDBJ whole genome shotgun (WGS) entry which is preliminary data.</text>
</comment>
<dbReference type="InterPro" id="IPR036259">
    <property type="entry name" value="MFS_trans_sf"/>
</dbReference>
<feature type="transmembrane region" description="Helical" evidence="7">
    <location>
        <begin position="156"/>
        <end position="178"/>
    </location>
</feature>
<feature type="transmembrane region" description="Helical" evidence="7">
    <location>
        <begin position="310"/>
        <end position="332"/>
    </location>
</feature>
<evidence type="ECO:0000256" key="4">
    <source>
        <dbReference type="ARBA" id="ARBA00022692"/>
    </source>
</evidence>
<evidence type="ECO:0000256" key="6">
    <source>
        <dbReference type="ARBA" id="ARBA00023136"/>
    </source>
</evidence>
<dbReference type="InterPro" id="IPR020846">
    <property type="entry name" value="MFS_dom"/>
</dbReference>
<keyword evidence="5 7" id="KW-1133">Transmembrane helix</keyword>
<dbReference type="GO" id="GO:0022857">
    <property type="term" value="F:transmembrane transporter activity"/>
    <property type="evidence" value="ECO:0007669"/>
    <property type="project" value="InterPro"/>
</dbReference>
<evidence type="ECO:0000256" key="2">
    <source>
        <dbReference type="ARBA" id="ARBA00010992"/>
    </source>
</evidence>
<evidence type="ECO:0000313" key="9">
    <source>
        <dbReference type="EMBL" id="MCG5075154.1"/>
    </source>
</evidence>
<keyword evidence="4 7" id="KW-0812">Transmembrane</keyword>
<dbReference type="PANTHER" id="PTHR23511:SF34">
    <property type="entry name" value="SYNAPTIC VESICLE GLYCOPROTEIN 2"/>
    <property type="match status" value="1"/>
</dbReference>
<feature type="transmembrane region" description="Helical" evidence="7">
    <location>
        <begin position="184"/>
        <end position="205"/>
    </location>
</feature>
<dbReference type="InterPro" id="IPR011701">
    <property type="entry name" value="MFS"/>
</dbReference>
<gene>
    <name evidence="9" type="ORF">L5014_17590</name>
</gene>
<evidence type="ECO:0000256" key="3">
    <source>
        <dbReference type="ARBA" id="ARBA00022448"/>
    </source>
</evidence>
<accession>A0A9X1RUG2</accession>
<dbReference type="PROSITE" id="PS00217">
    <property type="entry name" value="SUGAR_TRANSPORT_2"/>
    <property type="match status" value="1"/>
</dbReference>
<dbReference type="Proteomes" id="UP001139308">
    <property type="component" value="Unassembled WGS sequence"/>
</dbReference>